<name>A0ABU0CPT9_9BACI</name>
<reference evidence="2 3" key="1">
    <citation type="submission" date="2023-07" db="EMBL/GenBank/DDBJ databases">
        <title>Genomic Encyclopedia of Type Strains, Phase IV (KMG-IV): sequencing the most valuable type-strain genomes for metagenomic binning, comparative biology and taxonomic classification.</title>
        <authorList>
            <person name="Goeker M."/>
        </authorList>
    </citation>
    <scope>NUCLEOTIDE SEQUENCE [LARGE SCALE GENOMIC DNA]</scope>
    <source>
        <strain evidence="2 3">DSM 17740</strain>
    </source>
</reference>
<sequence length="90" mass="10628">MLHGARQPSSSRPVHLKTSTEKYTDEAKTYSVTVIIPADSSRYSKLALYGDYKRFYVKVEEKDWLGRIVKTTYHYTYEPTSNHYLRVIYQ</sequence>
<dbReference type="Proteomes" id="UP001232445">
    <property type="component" value="Unassembled WGS sequence"/>
</dbReference>
<evidence type="ECO:0000256" key="1">
    <source>
        <dbReference type="SAM" id="MobiDB-lite"/>
    </source>
</evidence>
<dbReference type="EMBL" id="JAUSUQ010000003">
    <property type="protein sequence ID" value="MDQ0338438.1"/>
    <property type="molecule type" value="Genomic_DNA"/>
</dbReference>
<evidence type="ECO:0000313" key="3">
    <source>
        <dbReference type="Proteomes" id="UP001232445"/>
    </source>
</evidence>
<protein>
    <submittedName>
        <fullName evidence="2">Uncharacterized protein</fullName>
    </submittedName>
</protein>
<gene>
    <name evidence="2" type="ORF">J2S00_001222</name>
</gene>
<comment type="caution">
    <text evidence="2">The sequence shown here is derived from an EMBL/GenBank/DDBJ whole genome shotgun (WGS) entry which is preliminary data.</text>
</comment>
<evidence type="ECO:0000313" key="2">
    <source>
        <dbReference type="EMBL" id="MDQ0338438.1"/>
    </source>
</evidence>
<keyword evidence="3" id="KW-1185">Reference proteome</keyword>
<feature type="region of interest" description="Disordered" evidence="1">
    <location>
        <begin position="1"/>
        <end position="21"/>
    </location>
</feature>
<accession>A0ABU0CPT9</accession>
<proteinExistence type="predicted"/>
<organism evidence="2 3">
    <name type="scientific">Caldalkalibacillus uzonensis</name>
    <dbReference type="NCBI Taxonomy" id="353224"/>
    <lineage>
        <taxon>Bacteria</taxon>
        <taxon>Bacillati</taxon>
        <taxon>Bacillota</taxon>
        <taxon>Bacilli</taxon>
        <taxon>Bacillales</taxon>
        <taxon>Bacillaceae</taxon>
        <taxon>Caldalkalibacillus</taxon>
    </lineage>
</organism>